<evidence type="ECO:0000313" key="2">
    <source>
        <dbReference type="Proteomes" id="UP000283896"/>
    </source>
</evidence>
<dbReference type="Proteomes" id="UP000283896">
    <property type="component" value="Unassembled WGS sequence"/>
</dbReference>
<keyword evidence="2" id="KW-1185">Reference proteome</keyword>
<reference evidence="2" key="1">
    <citation type="submission" date="2016-11" db="EMBL/GenBank/DDBJ databases">
        <title>Genome sequence of Candidatus Phytoplasma solani strain SA-1.</title>
        <authorList>
            <person name="Haryono M."/>
            <person name="Samarzija I."/>
            <person name="Seruga Music M."/>
            <person name="Hogenhout S."/>
            <person name="Kuo C.-H."/>
        </authorList>
    </citation>
    <scope>NUCLEOTIDE SEQUENCE [LARGE SCALE GENOMIC DNA]</scope>
    <source>
        <strain evidence="2">SA-1</strain>
    </source>
</reference>
<evidence type="ECO:0000313" key="1">
    <source>
        <dbReference type="EMBL" id="RMI88918.1"/>
    </source>
</evidence>
<dbReference type="RefSeq" id="WP_122225346.1">
    <property type="nucleotide sequence ID" value="NZ_MPBG01000002.1"/>
</dbReference>
<protein>
    <submittedName>
        <fullName evidence="1">Uncharacterized protein</fullName>
    </submittedName>
</protein>
<comment type="caution">
    <text evidence="1">The sequence shown here is derived from an EMBL/GenBank/DDBJ whole genome shotgun (WGS) entry which is preliminary data.</text>
</comment>
<sequence>MNLSDLKKHLQQYPEDSYFFFNPKAQLLDVSQLDFGLCSCYVQKSNYPEFKDKDLETLEEAIIEDVHKHIVEKDILKCYLNDLQNLEHVFVLINLPKDIMNLSEAIRNKIEIMLRKPDKPKSIEVVGKIGELELINPKHFQDSQENMIKGFKINFPNDNQIEIFGILTNNNLTLKPLEIFDIHNENHLTFNLVKNSFTPNKALFSGTKEQTETNIVFEDEIPIDLNKTEQMISDASLFITYSFKTVKDTIQCFFDKIGIILNNEFFICQHASIPCVIYSTVDAKLIEKIKEEEKEKQRLYLIEQQRIRESEEKQQQTNMQISLPSQQTIETGFQIATVAFISYGVWQVFKWGVAIASAPATGGVSIGAAIATP</sequence>
<accession>A0A421NY42</accession>
<organism evidence="1 2">
    <name type="scientific">Candidatus Phytoplasma solani</name>
    <dbReference type="NCBI Taxonomy" id="69896"/>
    <lineage>
        <taxon>Bacteria</taxon>
        <taxon>Bacillati</taxon>
        <taxon>Mycoplasmatota</taxon>
        <taxon>Mollicutes</taxon>
        <taxon>Acholeplasmatales</taxon>
        <taxon>Acholeplasmataceae</taxon>
        <taxon>Candidatus Phytoplasma</taxon>
        <taxon>16SrXII (Stolbur group)</taxon>
    </lineage>
</organism>
<dbReference type="AlphaFoldDB" id="A0A421NY42"/>
<gene>
    <name evidence="1" type="ORF">PSSA1_v1c1230</name>
</gene>
<dbReference type="EMBL" id="MPBG01000002">
    <property type="protein sequence ID" value="RMI88918.1"/>
    <property type="molecule type" value="Genomic_DNA"/>
</dbReference>
<proteinExistence type="predicted"/>
<name>A0A421NY42_9MOLU</name>
<dbReference type="STRING" id="69896.S284_00980"/>